<evidence type="ECO:0000256" key="2">
    <source>
        <dbReference type="HAMAP-Rule" id="MF_00984"/>
    </source>
</evidence>
<gene>
    <name evidence="5" type="ORF">F4827_006322</name>
</gene>
<dbReference type="GO" id="GO:0009295">
    <property type="term" value="C:nucleoid"/>
    <property type="evidence" value="ECO:0007669"/>
    <property type="project" value="TreeGrafter"/>
</dbReference>
<keyword evidence="1 2" id="KW-0238">DNA-binding</keyword>
<dbReference type="CDD" id="cd04496">
    <property type="entry name" value="SSB_OBF"/>
    <property type="match status" value="1"/>
</dbReference>
<dbReference type="PANTHER" id="PTHR10302">
    <property type="entry name" value="SINGLE-STRANDED DNA-BINDING PROTEIN"/>
    <property type="match status" value="1"/>
</dbReference>
<keyword evidence="6" id="KW-1185">Reference proteome</keyword>
<dbReference type="NCBIfam" id="TIGR00621">
    <property type="entry name" value="ssb"/>
    <property type="match status" value="1"/>
</dbReference>
<reference evidence="5 6" key="1">
    <citation type="submission" date="2020-08" db="EMBL/GenBank/DDBJ databases">
        <title>Above-ground endophytic microbial communities from plants in different locations in the United States.</title>
        <authorList>
            <person name="Frank C."/>
        </authorList>
    </citation>
    <scope>NUCLEOTIDE SEQUENCE [LARGE SCALE GENOMIC DNA]</scope>
    <source>
        <strain evidence="5 6">WP4_2_2</strain>
    </source>
</reference>
<dbReference type="EMBL" id="JACHBW010000027">
    <property type="protein sequence ID" value="MBB6106447.1"/>
    <property type="molecule type" value="Genomic_DNA"/>
</dbReference>
<dbReference type="Gene3D" id="2.40.50.140">
    <property type="entry name" value="Nucleic acid-binding proteins"/>
    <property type="match status" value="1"/>
</dbReference>
<accession>A0A7W9U3P2</accession>
<dbReference type="GO" id="GO:0003697">
    <property type="term" value="F:single-stranded DNA binding"/>
    <property type="evidence" value="ECO:0007669"/>
    <property type="project" value="UniProtKB-UniRule"/>
</dbReference>
<organism evidence="5 6">
    <name type="scientific">Paraburkholderia bannensis</name>
    <dbReference type="NCBI Taxonomy" id="765414"/>
    <lineage>
        <taxon>Bacteria</taxon>
        <taxon>Pseudomonadati</taxon>
        <taxon>Pseudomonadota</taxon>
        <taxon>Betaproteobacteria</taxon>
        <taxon>Burkholderiales</taxon>
        <taxon>Burkholderiaceae</taxon>
        <taxon>Paraburkholderia</taxon>
    </lineage>
</organism>
<comment type="subunit">
    <text evidence="2">Homotetramer.</text>
</comment>
<dbReference type="InterPro" id="IPR000424">
    <property type="entry name" value="Primosome_PriB/ssb"/>
</dbReference>
<dbReference type="PROSITE" id="PS50935">
    <property type="entry name" value="SSB"/>
    <property type="match status" value="1"/>
</dbReference>
<evidence type="ECO:0000313" key="5">
    <source>
        <dbReference type="EMBL" id="MBB6106447.1"/>
    </source>
</evidence>
<dbReference type="Proteomes" id="UP000571554">
    <property type="component" value="Unassembled WGS sequence"/>
</dbReference>
<dbReference type="HAMAP" id="MF_00984">
    <property type="entry name" value="SSB"/>
    <property type="match status" value="1"/>
</dbReference>
<evidence type="ECO:0000256" key="4">
    <source>
        <dbReference type="SAM" id="MobiDB-lite"/>
    </source>
</evidence>
<evidence type="ECO:0000256" key="3">
    <source>
        <dbReference type="RuleBase" id="RU000524"/>
    </source>
</evidence>
<comment type="caution">
    <text evidence="5">The sequence shown here is derived from an EMBL/GenBank/DDBJ whole genome shotgun (WGS) entry which is preliminary data.</text>
</comment>
<protein>
    <recommendedName>
        <fullName evidence="2 3">Single-stranded DNA-binding protein</fullName>
        <shortName evidence="2">SSB</shortName>
    </recommendedName>
</protein>
<comment type="caution">
    <text evidence="2">Lacks conserved residue(s) required for the propagation of feature annotation.</text>
</comment>
<dbReference type="RefSeq" id="WP_183733823.1">
    <property type="nucleotide sequence ID" value="NZ_JACHBW010000027.1"/>
</dbReference>
<dbReference type="Pfam" id="PF00436">
    <property type="entry name" value="SSB"/>
    <property type="match status" value="1"/>
</dbReference>
<dbReference type="SUPFAM" id="SSF50249">
    <property type="entry name" value="Nucleic acid-binding proteins"/>
    <property type="match status" value="1"/>
</dbReference>
<dbReference type="GO" id="GO:0006260">
    <property type="term" value="P:DNA replication"/>
    <property type="evidence" value="ECO:0007669"/>
    <property type="project" value="InterPro"/>
</dbReference>
<dbReference type="InterPro" id="IPR012340">
    <property type="entry name" value="NA-bd_OB-fold"/>
</dbReference>
<sequence length="199" mass="21516">MASVNKVILVGNLGADPEVRYLPSGDAVANIRLATTDRYKDKASGEFKEMTEWHRVNFFGRLAEIVSEYLKKGSSVYIEGRIRTRKWQAQDGTDRYSTEIIADQMQMLGGRNGGGQQRGDSQHHDGDDGSFESAPPARSSQTTRGTRNEDSGVAPRSRVPQSSAGGGGANRAPSAGGFADFDDDIPFQGLYARAAWAAI</sequence>
<feature type="region of interest" description="Disordered" evidence="4">
    <location>
        <begin position="108"/>
        <end position="183"/>
    </location>
</feature>
<evidence type="ECO:0000313" key="6">
    <source>
        <dbReference type="Proteomes" id="UP000571554"/>
    </source>
</evidence>
<name>A0A7W9U3P2_9BURK</name>
<dbReference type="NCBIfam" id="NF005406">
    <property type="entry name" value="PRK06958.1"/>
    <property type="match status" value="1"/>
</dbReference>
<evidence type="ECO:0000256" key="1">
    <source>
        <dbReference type="ARBA" id="ARBA00023125"/>
    </source>
</evidence>
<proteinExistence type="inferred from homology"/>
<dbReference type="InterPro" id="IPR011344">
    <property type="entry name" value="ssDNA-bd"/>
</dbReference>
<dbReference type="AlphaFoldDB" id="A0A7W9U3P2"/>
<dbReference type="PANTHER" id="PTHR10302:SF27">
    <property type="entry name" value="SINGLE-STRANDED DNA-BINDING PROTEIN"/>
    <property type="match status" value="1"/>
</dbReference>